<keyword evidence="2" id="KW-1185">Reference proteome</keyword>
<reference evidence="1 2" key="1">
    <citation type="submission" date="2014-03" db="EMBL/GenBank/DDBJ databases">
        <title>Draft genome sequence of the novel thermoacidophilic archaea Acidianus copahuensis ALE1 strain, isolated from Copahue volcanic area in Neuquen Argentina.</title>
        <authorList>
            <person name="Urbieta M.S."/>
            <person name="Rascovan N."/>
            <person name="Castro C."/>
            <person name="Revale S."/>
            <person name="Giaveno M.A."/>
            <person name="Vazquez M.P."/>
            <person name="Donati E.R."/>
        </authorList>
    </citation>
    <scope>NUCLEOTIDE SEQUENCE [LARGE SCALE GENOMIC DNA]</scope>
    <source>
        <strain evidence="1 2">ALE1</strain>
    </source>
</reference>
<dbReference type="EMBL" id="JFZT01000044">
    <property type="protein sequence ID" value="EZQ04861.1"/>
    <property type="molecule type" value="Genomic_DNA"/>
</dbReference>
<accession>A0A031LMZ2</accession>
<dbReference type="AlphaFoldDB" id="A0A031LMZ2"/>
<comment type="caution">
    <text evidence="1">The sequence shown here is derived from an EMBL/GenBank/DDBJ whole genome shotgun (WGS) entry which is preliminary data.</text>
</comment>
<evidence type="ECO:0008006" key="3">
    <source>
        <dbReference type="Google" id="ProtNLM"/>
    </source>
</evidence>
<sequence>MNKRLLLVLGIVILVITIAGVFLASNYKTRVYVSAVPGVSVNGKYPLTVKVIMNYGPFGGQSPLSDAVVQIYAGGHFLEENFTNSSGEITFYLPKGSYEVIVTQLHYSVNVNLNTGKVIEVNYAYLKS</sequence>
<organism evidence="1 2">
    <name type="scientific">Candidatus Acidianus copahuensis</name>
    <dbReference type="NCBI Taxonomy" id="1160895"/>
    <lineage>
        <taxon>Archaea</taxon>
        <taxon>Thermoproteota</taxon>
        <taxon>Thermoprotei</taxon>
        <taxon>Sulfolobales</taxon>
        <taxon>Sulfolobaceae</taxon>
        <taxon>Acidianus</taxon>
    </lineage>
</organism>
<proteinExistence type="predicted"/>
<gene>
    <name evidence="1" type="ORF">CM19_07720</name>
</gene>
<evidence type="ECO:0000313" key="1">
    <source>
        <dbReference type="EMBL" id="EZQ04861.1"/>
    </source>
</evidence>
<dbReference type="SUPFAM" id="SSF49478">
    <property type="entry name" value="Cna protein B-type domain"/>
    <property type="match status" value="1"/>
</dbReference>
<evidence type="ECO:0000313" key="2">
    <source>
        <dbReference type="Proteomes" id="UP000024332"/>
    </source>
</evidence>
<dbReference type="OrthoDB" id="34256at2157"/>
<protein>
    <recommendedName>
        <fullName evidence="3">Carboxypeptidase regulatory-like domain-containing protein</fullName>
    </recommendedName>
</protein>
<dbReference type="RefSeq" id="WP_048099783.1">
    <property type="nucleotide sequence ID" value="NZ_JFZT01000044.1"/>
</dbReference>
<dbReference type="STRING" id="1160895.CM19_07720"/>
<dbReference type="Proteomes" id="UP000024332">
    <property type="component" value="Unassembled WGS sequence"/>
</dbReference>
<name>A0A031LMZ2_9CREN</name>